<dbReference type="InParanoid" id="A0A067M3L6"/>
<organism evidence="2 3">
    <name type="scientific">Botryobasidium botryosum (strain FD-172 SS1)</name>
    <dbReference type="NCBI Taxonomy" id="930990"/>
    <lineage>
        <taxon>Eukaryota</taxon>
        <taxon>Fungi</taxon>
        <taxon>Dikarya</taxon>
        <taxon>Basidiomycota</taxon>
        <taxon>Agaricomycotina</taxon>
        <taxon>Agaricomycetes</taxon>
        <taxon>Cantharellales</taxon>
        <taxon>Botryobasidiaceae</taxon>
        <taxon>Botryobasidium</taxon>
    </lineage>
</organism>
<proteinExistence type="predicted"/>
<dbReference type="HOGENOM" id="CLU_1660439_0_0_1"/>
<name>A0A067M3L6_BOTB1</name>
<keyword evidence="1" id="KW-0175">Coiled coil</keyword>
<sequence>MVAQEPAGNKRTHDHLDYLSPARVPAGEHRHPPLSHAANRSDTFNIPARLDALENDVHELRQSQAAHRAEREVTMASLSRLEIMVQDCLLGVEALNRDIARSISKIKAERANQSRLRIDALTVSERQGRAHERWFRMELEKSQVRRHIQSDGSETRSVE</sequence>
<feature type="coiled-coil region" evidence="1">
    <location>
        <begin position="50"/>
        <end position="112"/>
    </location>
</feature>
<dbReference type="Proteomes" id="UP000027195">
    <property type="component" value="Unassembled WGS sequence"/>
</dbReference>
<evidence type="ECO:0000313" key="3">
    <source>
        <dbReference type="Proteomes" id="UP000027195"/>
    </source>
</evidence>
<protein>
    <submittedName>
        <fullName evidence="2">Uncharacterized protein</fullName>
    </submittedName>
</protein>
<reference evidence="3" key="1">
    <citation type="journal article" date="2014" name="Proc. Natl. Acad. Sci. U.S.A.">
        <title>Extensive sampling of basidiomycete genomes demonstrates inadequacy of the white-rot/brown-rot paradigm for wood decay fungi.</title>
        <authorList>
            <person name="Riley R."/>
            <person name="Salamov A.A."/>
            <person name="Brown D.W."/>
            <person name="Nagy L.G."/>
            <person name="Floudas D."/>
            <person name="Held B.W."/>
            <person name="Levasseur A."/>
            <person name="Lombard V."/>
            <person name="Morin E."/>
            <person name="Otillar R."/>
            <person name="Lindquist E.A."/>
            <person name="Sun H."/>
            <person name="LaButti K.M."/>
            <person name="Schmutz J."/>
            <person name="Jabbour D."/>
            <person name="Luo H."/>
            <person name="Baker S.E."/>
            <person name="Pisabarro A.G."/>
            <person name="Walton J.D."/>
            <person name="Blanchette R.A."/>
            <person name="Henrissat B."/>
            <person name="Martin F."/>
            <person name="Cullen D."/>
            <person name="Hibbett D.S."/>
            <person name="Grigoriev I.V."/>
        </authorList>
    </citation>
    <scope>NUCLEOTIDE SEQUENCE [LARGE SCALE GENOMIC DNA]</scope>
    <source>
        <strain evidence="3">FD-172 SS1</strain>
    </source>
</reference>
<accession>A0A067M3L6</accession>
<evidence type="ECO:0000313" key="2">
    <source>
        <dbReference type="EMBL" id="KDQ06176.1"/>
    </source>
</evidence>
<evidence type="ECO:0000256" key="1">
    <source>
        <dbReference type="SAM" id="Coils"/>
    </source>
</evidence>
<keyword evidence="3" id="KW-1185">Reference proteome</keyword>
<dbReference type="AlphaFoldDB" id="A0A067M3L6"/>
<gene>
    <name evidence="2" type="ORF">BOTBODRAFT_181846</name>
</gene>
<dbReference type="EMBL" id="KL198151">
    <property type="protein sequence ID" value="KDQ06176.1"/>
    <property type="molecule type" value="Genomic_DNA"/>
</dbReference>